<feature type="compositionally biased region" description="Basic and acidic residues" evidence="1">
    <location>
        <begin position="71"/>
        <end position="84"/>
    </location>
</feature>
<name>A0ABD6EPL9_9BILA</name>
<proteinExistence type="predicted"/>
<feature type="compositionally biased region" description="Basic residues" evidence="1">
    <location>
        <begin position="142"/>
        <end position="152"/>
    </location>
</feature>
<dbReference type="AlphaFoldDB" id="A0ABD6EPL9"/>
<feature type="region of interest" description="Disordered" evidence="1">
    <location>
        <begin position="127"/>
        <end position="154"/>
    </location>
</feature>
<accession>A0ABD6EPL9</accession>
<comment type="caution">
    <text evidence="2">The sequence shown here is derived from an EMBL/GenBank/DDBJ whole genome shotgun (WGS) entry which is preliminary data.</text>
</comment>
<reference evidence="2 3" key="1">
    <citation type="submission" date="2024-08" db="EMBL/GenBank/DDBJ databases">
        <title>Gnathostoma spinigerum genome.</title>
        <authorList>
            <person name="Gonzalez-Bertolin B."/>
            <person name="Monzon S."/>
            <person name="Zaballos A."/>
            <person name="Jimenez P."/>
            <person name="Dekumyoy P."/>
            <person name="Varona S."/>
            <person name="Cuesta I."/>
            <person name="Sumanam S."/>
            <person name="Adisakwattana P."/>
            <person name="Gasser R.B."/>
            <person name="Hernandez-Gonzalez A."/>
            <person name="Young N.D."/>
            <person name="Perteguer M.J."/>
        </authorList>
    </citation>
    <scope>NUCLEOTIDE SEQUENCE [LARGE SCALE GENOMIC DNA]</scope>
    <source>
        <strain evidence="2">AL3</strain>
        <tissue evidence="2">Liver</tissue>
    </source>
</reference>
<feature type="compositionally biased region" description="Low complexity" evidence="1">
    <location>
        <begin position="33"/>
        <end position="47"/>
    </location>
</feature>
<evidence type="ECO:0000256" key="1">
    <source>
        <dbReference type="SAM" id="MobiDB-lite"/>
    </source>
</evidence>
<evidence type="ECO:0000313" key="3">
    <source>
        <dbReference type="Proteomes" id="UP001608902"/>
    </source>
</evidence>
<organism evidence="2 3">
    <name type="scientific">Gnathostoma spinigerum</name>
    <dbReference type="NCBI Taxonomy" id="75299"/>
    <lineage>
        <taxon>Eukaryota</taxon>
        <taxon>Metazoa</taxon>
        <taxon>Ecdysozoa</taxon>
        <taxon>Nematoda</taxon>
        <taxon>Chromadorea</taxon>
        <taxon>Rhabditida</taxon>
        <taxon>Spirurina</taxon>
        <taxon>Gnathostomatomorpha</taxon>
        <taxon>Gnathostomatoidea</taxon>
        <taxon>Gnathostomatidae</taxon>
        <taxon>Gnathostoma</taxon>
    </lineage>
</organism>
<keyword evidence="3" id="KW-1185">Reference proteome</keyword>
<dbReference type="EMBL" id="JBGFUD010004118">
    <property type="protein sequence ID" value="MFH4979376.1"/>
    <property type="molecule type" value="Genomic_DNA"/>
</dbReference>
<evidence type="ECO:0000313" key="2">
    <source>
        <dbReference type="EMBL" id="MFH4979376.1"/>
    </source>
</evidence>
<sequence>MNGSLKLDTISTKSNTSECSLACAQLPEGSIVSSNSDHCSRSNSSDSEISADMRPTTEVRSRPRKRIHRSAVKDSKHSPLSKEEGPYFEFEKAANGWDGYFDQSSDDELGANEKNCLSFETCRAIQRNSSSKTAADIAHSKERSKRHGRKSSKNILIADEASLDDILCEVQEGFSSAPPLAEEDEFDDFEV</sequence>
<feature type="region of interest" description="Disordered" evidence="1">
    <location>
        <begin position="30"/>
        <end position="84"/>
    </location>
</feature>
<protein>
    <submittedName>
        <fullName evidence="2">Uncharacterized protein</fullName>
    </submittedName>
</protein>
<dbReference type="Proteomes" id="UP001608902">
    <property type="component" value="Unassembled WGS sequence"/>
</dbReference>
<gene>
    <name evidence="2" type="ORF">AB6A40_006085</name>
</gene>